<name>A0A8J6A254_GALPY</name>
<feature type="transmembrane region" description="Helical" evidence="13">
    <location>
        <begin position="1333"/>
        <end position="1360"/>
    </location>
</feature>
<feature type="transmembrane region" description="Helical" evidence="13">
    <location>
        <begin position="345"/>
        <end position="372"/>
    </location>
</feature>
<feature type="transmembrane region" description="Helical" evidence="13">
    <location>
        <begin position="491"/>
        <end position="516"/>
    </location>
</feature>
<evidence type="ECO:0000256" key="10">
    <source>
        <dbReference type="ARBA" id="ARBA00023170"/>
    </source>
</evidence>
<feature type="transmembrane region" description="Helical" evidence="13">
    <location>
        <begin position="1482"/>
        <end position="1504"/>
    </location>
</feature>
<dbReference type="GO" id="GO:0004930">
    <property type="term" value="F:G protein-coupled receptor activity"/>
    <property type="evidence" value="ECO:0007669"/>
    <property type="project" value="UniProtKB-KW"/>
</dbReference>
<feature type="domain" description="G-protein coupled receptors family 1 profile" evidence="14">
    <location>
        <begin position="1496"/>
        <end position="1745"/>
    </location>
</feature>
<dbReference type="Proteomes" id="UP000700334">
    <property type="component" value="Unassembled WGS sequence"/>
</dbReference>
<dbReference type="InterPro" id="IPR000276">
    <property type="entry name" value="GPCR_Rhodpsn"/>
</dbReference>
<dbReference type="CDD" id="cd15413">
    <property type="entry name" value="7tmA_OR8K-like"/>
    <property type="match status" value="2"/>
</dbReference>
<comment type="function">
    <text evidence="1">Putative odorant or sperm cell receptor.</text>
</comment>
<keyword evidence="4" id="KW-0716">Sensory transduction</keyword>
<dbReference type="GO" id="GO:0004984">
    <property type="term" value="F:olfactory receptor activity"/>
    <property type="evidence" value="ECO:0007669"/>
    <property type="project" value="InterPro"/>
</dbReference>
<feature type="domain" description="G-protein coupled receptors family 1 profile" evidence="14">
    <location>
        <begin position="27"/>
        <end position="234"/>
    </location>
</feature>
<evidence type="ECO:0000313" key="16">
    <source>
        <dbReference type="Proteomes" id="UP000700334"/>
    </source>
</evidence>
<evidence type="ECO:0000259" key="14">
    <source>
        <dbReference type="PROSITE" id="PS50262"/>
    </source>
</evidence>
<feature type="transmembrane region" description="Helical" evidence="13">
    <location>
        <begin position="1653"/>
        <end position="1677"/>
    </location>
</feature>
<feature type="transmembrane region" description="Helical" evidence="13">
    <location>
        <begin position="1293"/>
        <end position="1313"/>
    </location>
</feature>
<evidence type="ECO:0000256" key="4">
    <source>
        <dbReference type="ARBA" id="ARBA00022606"/>
    </source>
</evidence>
<feature type="transmembrane region" description="Helical" evidence="13">
    <location>
        <begin position="78"/>
        <end position="104"/>
    </location>
</feature>
<feature type="transmembrane region" description="Helical" evidence="13">
    <location>
        <begin position="47"/>
        <end position="72"/>
    </location>
</feature>
<evidence type="ECO:0000256" key="9">
    <source>
        <dbReference type="ARBA" id="ARBA00023136"/>
    </source>
</evidence>
<evidence type="ECO:0000256" key="3">
    <source>
        <dbReference type="ARBA" id="ARBA00022475"/>
    </source>
</evidence>
<comment type="subcellular location">
    <subcellularLocation>
        <location evidence="2">Cell membrane</location>
        <topology evidence="2">Multi-pass membrane protein</topology>
    </subcellularLocation>
</comment>
<feature type="transmembrane region" description="Helical" evidence="13">
    <location>
        <begin position="181"/>
        <end position="200"/>
    </location>
</feature>
<evidence type="ECO:0000256" key="13">
    <source>
        <dbReference type="SAM" id="Phobius"/>
    </source>
</evidence>
<feature type="transmembrane region" description="Helical" evidence="13">
    <location>
        <begin position="1372"/>
        <end position="1390"/>
    </location>
</feature>
<keyword evidence="16" id="KW-1185">Reference proteome</keyword>
<evidence type="ECO:0000256" key="11">
    <source>
        <dbReference type="ARBA" id="ARBA00023224"/>
    </source>
</evidence>
<dbReference type="PROSITE" id="PS50262">
    <property type="entry name" value="G_PROTEIN_RECEP_F1_2"/>
    <property type="match status" value="6"/>
</dbReference>
<feature type="transmembrane region" description="Helical" evidence="13">
    <location>
        <begin position="1728"/>
        <end position="1747"/>
    </location>
</feature>
<keyword evidence="3" id="KW-1003">Cell membrane</keyword>
<accession>A0A8J6A254</accession>
<keyword evidence="9 13" id="KW-0472">Membrane</keyword>
<dbReference type="InterPro" id="IPR017452">
    <property type="entry name" value="GPCR_Rhodpsn_7TM"/>
</dbReference>
<organism evidence="15 16">
    <name type="scientific">Galemys pyrenaicus</name>
    <name type="common">Iberian desman</name>
    <name type="synonym">Pyrenean desman</name>
    <dbReference type="NCBI Taxonomy" id="202257"/>
    <lineage>
        <taxon>Eukaryota</taxon>
        <taxon>Metazoa</taxon>
        <taxon>Chordata</taxon>
        <taxon>Craniata</taxon>
        <taxon>Vertebrata</taxon>
        <taxon>Euteleostomi</taxon>
        <taxon>Mammalia</taxon>
        <taxon>Eutheria</taxon>
        <taxon>Laurasiatheria</taxon>
        <taxon>Eulipotyphla</taxon>
        <taxon>Talpidae</taxon>
        <taxon>Galemys</taxon>
    </lineage>
</organism>
<feature type="transmembrane region" description="Helical" evidence="13">
    <location>
        <begin position="1064"/>
        <end position="1084"/>
    </location>
</feature>
<sequence>MGVSDHPDLQIPLFFVFLVIYGLTVTGNVGIITLTSVDSQLQTPMYFFLRHLAIINLSNSTVIAPQMLVNFLVMNKTISYYGCAAQLGGFLVFTVAEIFMLAAMAYDHYVAICNPLLYMVVVSPRICLLLVSLTYLYSLTTALTVTSCVFSVSYCSSNVINHFYDTYIPETAVFTFSGTNLFFSMIIVLISYFNIVLAILRIRSSEGRQKAFSTCASHMMAVTVFYGTLLFMYLQPRTNHSLYTDKMYSVFYTLMEKHNLSTLTEFILLGITDRPELQAPLFGLFLIIYMSSLIGNLGMIILTKTDARLQTPMYFFLKHLAFTDLGYSTAVGPKMLVNFVMEHNIISFYSCATQMAFFIMFIISELFILSAMSYDRYVAICNPLLYTVIMSQRVCLGLVAVPYLYSTCVSLLITIKLFSLSFCGYNIVNHFYCDNFPLLSLLCSNTQEIEFLIMIFSAFNLIFTLLIILMSYLFILLTILRMNSAEGRRKAFSTCGSHLTVVTVFYGTLIFMYNLTVLKEFILMGITDRPDLQAPLFGLFLTIYMLSLMGNLGMIILTKIDAKLQTPMYFFLKHLAFTDLGYSTTVGPKILVNFVAEQNTISYCLCATQLAFFLVFIISELFILSAMSYDHYVAICNPLLYTVVMSQRVCMVLVAVPYLYSTFVSLLVTIKIFKLSFCSYNVISHFYCDSLPLSLLCSNTNEIEWIILILAGFNLIFSLLIVLMSYLLILVAILRMNSAEGRYKAFSTCGSHLTVATVFYGTLIFMYVQPKSSHSFDTDKVASIFYTLVIPMLNPLIYSLRNKDFVLTGFSDRPDLQIPLFFVFLVLYGLTVAGNVGIIILTSVDSRLQTPMYFFLRHLAIVNLGNSTVIAPKVLTNFLVKKKTIFYYECATQLGVFAVFIISEVCLLAVMAYDRYVAICNPLLYVVVSRQKCVLLVSLTYLCAVSSSIVATYSVFSMAYCSSNVINHFFCDSVPLLALSCSDTSLPEIVIFISASANNIFSMTIVVVSYSNIALSILRMRSAEGRKKAFSTCPSHIMAVTIFYGTILFMYAKPQSSHSLDTDKMASVFYSLVIPMLNPMIYSLRNKDVKDAFKRFLTNSHCASKSLLTVLDRDSLKILTPCPFGLQTDESPVSYMAPENLTQVTEFVLTGFSDRPDLQIPLFFVFLVLYGLTVAGNVGIIILTSVDSRLQTPMYFFLRHLAIVNLGNSTVIAPKVLTNFLVKKKTIFYYECATQLGVFAVFIISEVCLLAVMAYDRYVAICNPLLYMVVVSRWICLLLVSLTYFYAVSTSIVATYSVFSVTYCSSNVVNHFFCDIAPLLPLSCSDTYFPETVVFISATTNLVFSMITVVLSYSNIVLSILRMRSAEDRKKAFSTCASHIMAVMVFYGTLLFMCVQPQSSHSLDTDKMASVFYTLAIPMLNPMIYSLRNKDVKDASKRFLTNLFCAELFSTFHCRCFEDNCTQIKEFILMGLTDNEELKMPLFVVFLSIYFFTLIGNLGLILVIRTHAKLNTPMYFFLSNLAFVDFCYASVITPKMLGNFLYKQNIISFNACATQLGCFLTFMISECLLLASMAYDRYVAICNPLLYMVVMSPEILIQLVAAPYTYSFLMALFHTALTFHLCYCHSNVINHFYCDDMPLLSLTCSDTHSKQLWIFACAGITFISSILIVFISYMYIISAILRMHSAAGRRKAFSTCSSHMLAVTIFYGTLIFMYLQPSSNHSLDTDKMASVFYTVLIPILNPLIYSLRNKDVKDALKKVIINRNQAFCPGDIGLIVLIHISPQLQIPVYFFLGHLAFDNFSFTSSVTPNTLVNFLCEVKSIAFYACAVQVCSFITFVVCEMYLLSTMVYMKTVTTFQLSFCGSIVINHFYCDEVPLIRLSCSDTHTKELMLLIIAGLNILCSIEHPLNNFLCVHPLCHPVDSFH</sequence>
<feature type="transmembrane region" description="Helical" evidence="13">
    <location>
        <begin position="818"/>
        <end position="842"/>
    </location>
</feature>
<dbReference type="PROSITE" id="PS00237">
    <property type="entry name" value="G_PROTEIN_RECEP_F1_1"/>
    <property type="match status" value="4"/>
</dbReference>
<feature type="transmembrane region" description="Helical" evidence="13">
    <location>
        <begin position="281"/>
        <end position="303"/>
    </location>
</feature>
<keyword evidence="8 12" id="KW-0297">G-protein coupled receptor</keyword>
<dbReference type="Pfam" id="PF13853">
    <property type="entry name" value="7tm_4"/>
    <property type="match status" value="6"/>
</dbReference>
<feature type="transmembrane region" description="Helical" evidence="13">
    <location>
        <begin position="1546"/>
        <end position="1565"/>
    </location>
</feature>
<feature type="transmembrane region" description="Helical" evidence="13">
    <location>
        <begin position="934"/>
        <end position="956"/>
    </location>
</feature>
<feature type="domain" description="G-protein coupled receptors family 1 profile" evidence="14">
    <location>
        <begin position="1176"/>
        <end position="1425"/>
    </location>
</feature>
<gene>
    <name evidence="15" type="ORF">J0S82_018938</name>
</gene>
<evidence type="ECO:0000256" key="1">
    <source>
        <dbReference type="ARBA" id="ARBA00003929"/>
    </source>
</evidence>
<comment type="caution">
    <text evidence="15">The sequence shown here is derived from an EMBL/GenBank/DDBJ whole genome shotgun (WGS) entry which is preliminary data.</text>
</comment>
<dbReference type="SUPFAM" id="SSF81321">
    <property type="entry name" value="Family A G protein-coupled receptor-like"/>
    <property type="match status" value="7"/>
</dbReference>
<evidence type="ECO:0000256" key="12">
    <source>
        <dbReference type="RuleBase" id="RU000688"/>
    </source>
</evidence>
<feature type="transmembrane region" description="Helical" evidence="13">
    <location>
        <begin position="452"/>
        <end position="479"/>
    </location>
</feature>
<feature type="transmembrane region" description="Helical" evidence="13">
    <location>
        <begin position="1196"/>
        <end position="1216"/>
    </location>
</feature>
<dbReference type="FunFam" id="1.20.1070.10:FF:000004">
    <property type="entry name" value="Olfactory receptor"/>
    <property type="match status" value="1"/>
</dbReference>
<proteinExistence type="inferred from homology"/>
<keyword evidence="11 12" id="KW-0807">Transducer</keyword>
<feature type="transmembrane region" description="Helical" evidence="13">
    <location>
        <begin position="1228"/>
        <end position="1253"/>
    </location>
</feature>
<dbReference type="OrthoDB" id="9444602at2759"/>
<dbReference type="PRINTS" id="PR00245">
    <property type="entry name" value="OLFACTORYR"/>
</dbReference>
<dbReference type="InterPro" id="IPR000725">
    <property type="entry name" value="Olfact_rcpt"/>
</dbReference>
<dbReference type="GO" id="GO:0005886">
    <property type="term" value="C:plasma membrane"/>
    <property type="evidence" value="ECO:0007669"/>
    <property type="project" value="UniProtKB-SubCell"/>
</dbReference>
<evidence type="ECO:0000256" key="7">
    <source>
        <dbReference type="ARBA" id="ARBA00022989"/>
    </source>
</evidence>
<evidence type="ECO:0000313" key="15">
    <source>
        <dbReference type="EMBL" id="KAG8511257.1"/>
    </source>
</evidence>
<dbReference type="Gene3D" id="1.20.1070.10">
    <property type="entry name" value="Rhodopsin 7-helix transmembrane proteins"/>
    <property type="match status" value="6"/>
</dbReference>
<comment type="similarity">
    <text evidence="12">Belongs to the G-protein coupled receptor 1 family.</text>
</comment>
<feature type="transmembrane region" description="Helical" evidence="13">
    <location>
        <begin position="1162"/>
        <end position="1184"/>
    </location>
</feature>
<dbReference type="PANTHER" id="PTHR48018">
    <property type="entry name" value="OLFACTORY RECEPTOR"/>
    <property type="match status" value="1"/>
</dbReference>
<evidence type="ECO:0000256" key="8">
    <source>
        <dbReference type="ARBA" id="ARBA00023040"/>
    </source>
</evidence>
<feature type="transmembrane region" description="Helical" evidence="13">
    <location>
        <begin position="212"/>
        <end position="234"/>
    </location>
</feature>
<protein>
    <submittedName>
        <fullName evidence="15">Olfactory receptor 1044</fullName>
    </submittedName>
</protein>
<dbReference type="FunFam" id="1.20.1070.10:FF:000003">
    <property type="entry name" value="Olfactory receptor"/>
    <property type="match status" value="5"/>
</dbReference>
<feature type="domain" description="G-protein coupled receptors family 1 profile" evidence="14">
    <location>
        <begin position="295"/>
        <end position="557"/>
    </location>
</feature>
<keyword evidence="6" id="KW-0552">Olfaction</keyword>
<evidence type="ECO:0000256" key="2">
    <source>
        <dbReference type="ARBA" id="ARBA00004651"/>
    </source>
</evidence>
<feature type="transmembrane region" description="Helical" evidence="13">
    <location>
        <begin position="1821"/>
        <end position="1844"/>
    </location>
</feature>
<feature type="transmembrane region" description="Helical" evidence="13">
    <location>
        <begin position="536"/>
        <end position="557"/>
    </location>
</feature>
<feature type="transmembrane region" description="Helical" evidence="13">
    <location>
        <begin position="1768"/>
        <end position="1792"/>
    </location>
</feature>
<feature type="transmembrane region" description="Helical" evidence="13">
    <location>
        <begin position="894"/>
        <end position="913"/>
    </location>
</feature>
<feature type="transmembrane region" description="Helical" evidence="13">
    <location>
        <begin position="12"/>
        <end position="35"/>
    </location>
</feature>
<dbReference type="EMBL" id="JAGFMF010011846">
    <property type="protein sequence ID" value="KAG8511257.1"/>
    <property type="molecule type" value="Genomic_DNA"/>
</dbReference>
<feature type="transmembrane region" description="Helical" evidence="13">
    <location>
        <begin position="600"/>
        <end position="627"/>
    </location>
</feature>
<evidence type="ECO:0000256" key="6">
    <source>
        <dbReference type="ARBA" id="ARBA00022725"/>
    </source>
</evidence>
<feature type="transmembrane region" description="Helical" evidence="13">
    <location>
        <begin position="989"/>
        <end position="1018"/>
    </location>
</feature>
<feature type="transmembrane region" description="Helical" evidence="13">
    <location>
        <begin position="1265"/>
        <end position="1286"/>
    </location>
</feature>
<reference evidence="15" key="1">
    <citation type="journal article" date="2021" name="Evol. Appl.">
        <title>The genome of the Pyrenean desman and the effects of bottlenecks and inbreeding on the genomic landscape of an endangered species.</title>
        <authorList>
            <person name="Escoda L."/>
            <person name="Castresana J."/>
        </authorList>
    </citation>
    <scope>NUCLEOTIDE SEQUENCE</scope>
    <source>
        <strain evidence="15">IBE-C5619</strain>
    </source>
</reference>
<feature type="transmembrane region" description="Helical" evidence="13">
    <location>
        <begin position="1698"/>
        <end position="1716"/>
    </location>
</feature>
<keyword evidence="10 12" id="KW-0675">Receptor</keyword>
<feature type="transmembrane region" description="Helical" evidence="13">
    <location>
        <begin position="569"/>
        <end position="588"/>
    </location>
</feature>
<evidence type="ECO:0000256" key="5">
    <source>
        <dbReference type="ARBA" id="ARBA00022692"/>
    </source>
</evidence>
<keyword evidence="5 12" id="KW-0812">Transmembrane</keyword>
<feature type="transmembrane region" description="Helical" evidence="13">
    <location>
        <begin position="745"/>
        <end position="768"/>
    </location>
</feature>
<feature type="transmembrane region" description="Helical" evidence="13">
    <location>
        <begin position="705"/>
        <end position="733"/>
    </location>
</feature>
<feature type="domain" description="G-protein coupled receptors family 1 profile" evidence="14">
    <location>
        <begin position="834"/>
        <end position="1082"/>
    </location>
</feature>
<keyword evidence="7 13" id="KW-1133">Transmembrane helix</keyword>
<feature type="transmembrane region" description="Helical" evidence="13">
    <location>
        <begin position="1030"/>
        <end position="1052"/>
    </location>
</feature>
<feature type="domain" description="G-protein coupled receptors family 1 profile" evidence="14">
    <location>
        <begin position="550"/>
        <end position="798"/>
    </location>
</feature>
<dbReference type="PRINTS" id="PR00237">
    <property type="entry name" value="GPCRRHODOPSN"/>
</dbReference>
<feature type="transmembrane region" description="Helical" evidence="13">
    <location>
        <begin position="1516"/>
        <end position="1534"/>
    </location>
</feature>
<feature type="transmembrane region" description="Helical" evidence="13">
    <location>
        <begin position="780"/>
        <end position="798"/>
    </location>
</feature>